<reference evidence="17" key="1">
    <citation type="submission" date="2025-08" db="UniProtKB">
        <authorList>
            <consortium name="RefSeq"/>
        </authorList>
    </citation>
    <scope>IDENTIFICATION</scope>
</reference>
<dbReference type="GO" id="GO:0000463">
    <property type="term" value="P:maturation of LSU-rRNA from tricistronic rRNA transcript (SSU-rRNA, 5.8S rRNA, LSU-rRNA)"/>
    <property type="evidence" value="ECO:0007669"/>
    <property type="project" value="TreeGrafter"/>
</dbReference>
<feature type="region of interest" description="Disordered" evidence="14">
    <location>
        <begin position="298"/>
        <end position="317"/>
    </location>
</feature>
<evidence type="ECO:0000256" key="3">
    <source>
        <dbReference type="ARBA" id="ARBA00022553"/>
    </source>
</evidence>
<dbReference type="OrthoDB" id="272357at2759"/>
<dbReference type="Pfam" id="PF04438">
    <property type="entry name" value="zf-HIT"/>
    <property type="match status" value="1"/>
</dbReference>
<keyword evidence="2" id="KW-0690">Ribosome biogenesis</keyword>
<evidence type="ECO:0000256" key="4">
    <source>
        <dbReference type="ARBA" id="ARBA00022723"/>
    </source>
</evidence>
<dbReference type="InterPro" id="IPR057721">
    <property type="entry name" value="BCD1_alpha/beta"/>
</dbReference>
<dbReference type="FunFam" id="3.30.60.190:FF:000001">
    <property type="entry name" value="box C/D snoRNA protein 1"/>
    <property type="match status" value="1"/>
</dbReference>
<evidence type="ECO:0000256" key="2">
    <source>
        <dbReference type="ARBA" id="ARBA00022517"/>
    </source>
</evidence>
<dbReference type="InterPro" id="IPR051639">
    <property type="entry name" value="BCD1"/>
</dbReference>
<keyword evidence="6" id="KW-0862">Zinc</keyword>
<keyword evidence="16" id="KW-1185">Reference proteome</keyword>
<proteinExistence type="inferred from homology"/>
<keyword evidence="5 13" id="KW-0863">Zinc-finger</keyword>
<dbReference type="AlphaFoldDB" id="A0A6I9WIV4"/>
<evidence type="ECO:0000256" key="5">
    <source>
        <dbReference type="ARBA" id="ARBA00022771"/>
    </source>
</evidence>
<evidence type="ECO:0000256" key="13">
    <source>
        <dbReference type="PROSITE-ProRule" id="PRU00453"/>
    </source>
</evidence>
<feature type="domain" description="HIT-type" evidence="15">
    <location>
        <begin position="11"/>
        <end position="45"/>
    </location>
</feature>
<dbReference type="PANTHER" id="PTHR13483:SF3">
    <property type="entry name" value="BOX C_D SNORNA PROTEIN 1"/>
    <property type="match status" value="1"/>
</dbReference>
<keyword evidence="3" id="KW-0597">Phosphoprotein</keyword>
<dbReference type="PANTHER" id="PTHR13483">
    <property type="entry name" value="BOX C_D SNORNA PROTEIN 1-RELATED"/>
    <property type="match status" value="1"/>
</dbReference>
<dbReference type="GeneID" id="105429804"/>
<dbReference type="CDD" id="cd23023">
    <property type="entry name" value="zf-HIT_BCD1"/>
    <property type="match status" value="1"/>
</dbReference>
<evidence type="ECO:0000256" key="14">
    <source>
        <dbReference type="SAM" id="MobiDB-lite"/>
    </source>
</evidence>
<dbReference type="KEGG" id="pbar:105429804"/>
<dbReference type="GO" id="GO:0005634">
    <property type="term" value="C:nucleus"/>
    <property type="evidence" value="ECO:0007669"/>
    <property type="project" value="TreeGrafter"/>
</dbReference>
<gene>
    <name evidence="17" type="primary">LOC105429804</name>
</gene>
<evidence type="ECO:0000256" key="10">
    <source>
        <dbReference type="ARBA" id="ARBA00061949"/>
    </source>
</evidence>
<comment type="subunit">
    <text evidence="10">Interacts with FBL, SNU13, NOP58, NUFIP1, RUVBL1, RUVBL2 and TAF9. Interacts (via HIT-type zinc finger) with the RUVBL1/RUVBL2 complex in the presence of ADP.</text>
</comment>
<protein>
    <recommendedName>
        <fullName evidence="11">Box C/D snoRNA protein 1</fullName>
    </recommendedName>
    <alternativeName>
        <fullName evidence="12">Zinc finger HIT domain-containing protein 6</fullName>
    </alternativeName>
</protein>
<sequence length="331" mass="38742">MAATARKLEDCEVCDAAKARYTCPKCEVRTCSLTCVNVHKKELDCDGIRDKTKFIPLTSFTDLDLLSDYRFLEQVGRSIETKKRNPEVKYTRQVVLPMHLHKLRCAASHRKITLLFMPQVFTRHKENTTYLNWKTNELFWRLEWIFPQAENTKCIVNRALDNTRLSTLIEQVLDPISSVEETDIEKLNVRLALADKLQFYRAVGLSGIKVLLKAEKVKKAISRYYDLDLTLTLKENLENKTVLEFPTLHVIMKDHTNIYEIIDTDEETSDAEYTNNGARKRYNDNRFKKEDEPVNYFFNDFSGSDDEKTDNKSKKSRQSLDIPYYEHLVKM</sequence>
<dbReference type="Proteomes" id="UP000504615">
    <property type="component" value="Unplaced"/>
</dbReference>
<evidence type="ECO:0000313" key="16">
    <source>
        <dbReference type="Proteomes" id="UP000504615"/>
    </source>
</evidence>
<dbReference type="RefSeq" id="XP_011641287.1">
    <property type="nucleotide sequence ID" value="XM_011642985.2"/>
</dbReference>
<evidence type="ECO:0000313" key="17">
    <source>
        <dbReference type="RefSeq" id="XP_011641287.1"/>
    </source>
</evidence>
<dbReference type="Pfam" id="PF25790">
    <property type="entry name" value="BCD1"/>
    <property type="match status" value="1"/>
</dbReference>
<organism evidence="16 17">
    <name type="scientific">Pogonomyrmex barbatus</name>
    <name type="common">red harvester ant</name>
    <dbReference type="NCBI Taxonomy" id="144034"/>
    <lineage>
        <taxon>Eukaryota</taxon>
        <taxon>Metazoa</taxon>
        <taxon>Ecdysozoa</taxon>
        <taxon>Arthropoda</taxon>
        <taxon>Hexapoda</taxon>
        <taxon>Insecta</taxon>
        <taxon>Pterygota</taxon>
        <taxon>Neoptera</taxon>
        <taxon>Endopterygota</taxon>
        <taxon>Hymenoptera</taxon>
        <taxon>Apocrita</taxon>
        <taxon>Aculeata</taxon>
        <taxon>Formicoidea</taxon>
        <taxon>Formicidae</taxon>
        <taxon>Myrmicinae</taxon>
        <taxon>Pogonomyrmex</taxon>
    </lineage>
</organism>
<evidence type="ECO:0000256" key="8">
    <source>
        <dbReference type="ARBA" id="ARBA00049598"/>
    </source>
</evidence>
<dbReference type="InterPro" id="IPR007529">
    <property type="entry name" value="Znf_HIT"/>
</dbReference>
<evidence type="ECO:0000256" key="6">
    <source>
        <dbReference type="ARBA" id="ARBA00022833"/>
    </source>
</evidence>
<dbReference type="GO" id="GO:0070761">
    <property type="term" value="C:pre-snoRNP complex"/>
    <property type="evidence" value="ECO:0007669"/>
    <property type="project" value="TreeGrafter"/>
</dbReference>
<dbReference type="GO" id="GO:0008270">
    <property type="term" value="F:zinc ion binding"/>
    <property type="evidence" value="ECO:0007669"/>
    <property type="project" value="UniProtKB-UniRule"/>
</dbReference>
<keyword evidence="4" id="KW-0479">Metal-binding</keyword>
<comment type="function">
    <text evidence="8">Required for box C/D snoRNAs accumulation involved in snoRNA processing, snoRNA transport to the nucleolus and ribosome biogenesis.</text>
</comment>
<evidence type="ECO:0000256" key="7">
    <source>
        <dbReference type="ARBA" id="ARBA00022843"/>
    </source>
</evidence>
<dbReference type="Gene3D" id="3.30.60.190">
    <property type="match status" value="1"/>
</dbReference>
<keyword evidence="7" id="KW-0832">Ubl conjugation</keyword>
<keyword evidence="1" id="KW-1017">Isopeptide bond</keyword>
<name>A0A6I9WIV4_9HYME</name>
<accession>A0A6I9WIV4</accession>
<comment type="similarity">
    <text evidence="9">Belongs to the BCD1 family.</text>
</comment>
<evidence type="ECO:0000259" key="15">
    <source>
        <dbReference type="PROSITE" id="PS51083"/>
    </source>
</evidence>
<evidence type="ECO:0000256" key="12">
    <source>
        <dbReference type="ARBA" id="ARBA00077531"/>
    </source>
</evidence>
<dbReference type="PROSITE" id="PS51083">
    <property type="entry name" value="ZF_HIT"/>
    <property type="match status" value="1"/>
</dbReference>
<dbReference type="GO" id="GO:0048254">
    <property type="term" value="P:snoRNA localization"/>
    <property type="evidence" value="ECO:0007669"/>
    <property type="project" value="TreeGrafter"/>
</dbReference>
<dbReference type="SUPFAM" id="SSF144232">
    <property type="entry name" value="HIT/MYND zinc finger-like"/>
    <property type="match status" value="1"/>
</dbReference>
<evidence type="ECO:0000256" key="9">
    <source>
        <dbReference type="ARBA" id="ARBA00049654"/>
    </source>
</evidence>
<dbReference type="GO" id="GO:0000492">
    <property type="term" value="P:box C/D snoRNP assembly"/>
    <property type="evidence" value="ECO:0007669"/>
    <property type="project" value="TreeGrafter"/>
</dbReference>
<evidence type="ECO:0000256" key="11">
    <source>
        <dbReference type="ARBA" id="ARBA00068630"/>
    </source>
</evidence>
<evidence type="ECO:0000256" key="1">
    <source>
        <dbReference type="ARBA" id="ARBA00022499"/>
    </source>
</evidence>